<protein>
    <submittedName>
        <fullName evidence="1">Superfamily II helicase</fullName>
    </submittedName>
</protein>
<reference evidence="1 2" key="1">
    <citation type="journal article" date="2023" name="Microorganisms">
        <title>Thiorhodovibrio frisius and Trv. litoralis spp. nov., Two Novel Members from a Clade of Fastidious Purple Sulfur Bacteria That Exhibit Unique Red-Shifted Light-Harvesting Capabilities.</title>
        <authorList>
            <person name="Methner A."/>
            <person name="Kuzyk S.B."/>
            <person name="Petersen J."/>
            <person name="Bauer S."/>
            <person name="Brinkmann H."/>
            <person name="Sichau K."/>
            <person name="Wanner G."/>
            <person name="Wolf J."/>
            <person name="Neumann-Schaal M."/>
            <person name="Henke P."/>
            <person name="Tank M."/>
            <person name="Sproer C."/>
            <person name="Bunk B."/>
            <person name="Overmann J."/>
        </authorList>
    </citation>
    <scope>NUCLEOTIDE SEQUENCE [LARGE SCALE GENOMIC DNA]</scope>
    <source>
        <strain evidence="1 2">DSM 6702</strain>
    </source>
</reference>
<evidence type="ECO:0000313" key="1">
    <source>
        <dbReference type="EMBL" id="WPL15981.1"/>
    </source>
</evidence>
<accession>A0ABZ0S4J0</accession>
<dbReference type="Proteomes" id="UP001432180">
    <property type="component" value="Chromosome"/>
</dbReference>
<keyword evidence="1" id="KW-0547">Nucleotide-binding</keyword>
<keyword evidence="1" id="KW-0347">Helicase</keyword>
<proteinExistence type="predicted"/>
<dbReference type="EMBL" id="CP121472">
    <property type="protein sequence ID" value="WPL15981.1"/>
    <property type="molecule type" value="Genomic_DNA"/>
</dbReference>
<name>A0ABZ0S4J0_9GAMM</name>
<keyword evidence="1" id="KW-0067">ATP-binding</keyword>
<gene>
    <name evidence="1" type="ORF">Thiowin_00911</name>
</gene>
<sequence length="119" mass="12716">MGLLIKSMAFQTGPPSPMLSSPATKRLHGTVGRAFVHWLVEQQEDQTLSKAVAHLMQRMPVTHGQAARVAKQLSVTGTAGELATAADITGWPLGVAAEAALEAYRLWSAEQGHGQTEDR</sequence>
<keyword evidence="1" id="KW-0378">Hydrolase</keyword>
<organism evidence="1 2">
    <name type="scientific">Thiorhodovibrio winogradskyi</name>
    <dbReference type="NCBI Taxonomy" id="77007"/>
    <lineage>
        <taxon>Bacteria</taxon>
        <taxon>Pseudomonadati</taxon>
        <taxon>Pseudomonadota</taxon>
        <taxon>Gammaproteobacteria</taxon>
        <taxon>Chromatiales</taxon>
        <taxon>Chromatiaceae</taxon>
        <taxon>Thiorhodovibrio</taxon>
    </lineage>
</organism>
<dbReference type="GO" id="GO:0004386">
    <property type="term" value="F:helicase activity"/>
    <property type="evidence" value="ECO:0007669"/>
    <property type="project" value="UniProtKB-KW"/>
</dbReference>
<evidence type="ECO:0000313" key="2">
    <source>
        <dbReference type="Proteomes" id="UP001432180"/>
    </source>
</evidence>
<keyword evidence="2" id="KW-1185">Reference proteome</keyword>